<evidence type="ECO:0000256" key="2">
    <source>
        <dbReference type="ARBA" id="ARBA00022676"/>
    </source>
</evidence>
<evidence type="ECO:0000256" key="3">
    <source>
        <dbReference type="ARBA" id="ARBA00022679"/>
    </source>
</evidence>
<keyword evidence="4" id="KW-0812">Transmembrane</keyword>
<keyword evidence="3" id="KW-0808">Transferase</keyword>
<reference evidence="9 10" key="1">
    <citation type="submission" date="2024-04" db="EMBL/GenBank/DDBJ databases">
        <title>Tritrichomonas musculus Genome.</title>
        <authorList>
            <person name="Alves-Ferreira E."/>
            <person name="Grigg M."/>
            <person name="Lorenzi H."/>
            <person name="Galac M."/>
        </authorList>
    </citation>
    <scope>NUCLEOTIDE SEQUENCE [LARGE SCALE GENOMIC DNA]</scope>
    <source>
        <strain evidence="9 10">EAF2021</strain>
    </source>
</reference>
<dbReference type="Proteomes" id="UP001470230">
    <property type="component" value="Unassembled WGS sequence"/>
</dbReference>
<evidence type="ECO:0000313" key="9">
    <source>
        <dbReference type="EMBL" id="KAK8895757.1"/>
    </source>
</evidence>
<comment type="subcellular location">
    <subcellularLocation>
        <location evidence="1">Membrane</location>
        <topology evidence="1">Single-pass membrane protein</topology>
    </subcellularLocation>
</comment>
<keyword evidence="2" id="KW-0328">Glycosyltransferase</keyword>
<evidence type="ECO:0000256" key="5">
    <source>
        <dbReference type="ARBA" id="ARBA00022989"/>
    </source>
</evidence>
<evidence type="ECO:0000256" key="6">
    <source>
        <dbReference type="ARBA" id="ARBA00023136"/>
    </source>
</evidence>
<sequence length="404" mass="48000">MCILPLVFGGKQTIKIYQKQKEILNAQIETGENRFFCFNGNQWNQRICRFRDICFEDNDKNLTFLSPYKITTQSPLLVLGARSPPYDKKRDRIYSIKVEIDRNKTIPENRVIHNETTQYVSTYYNMQMLFHSLFDFSLPLFYTFLVIPDLKYKLKRVAIPNDADFPMNKKFVQAFVDSFGRIKRNHCYKDLIVGMEKVKDQETGKLYQFPYNFTYHYHPYILEKFEIIKNRSEITKLIPKKPIILFSGRKTNRRSLSNYDELFERMKNEFSEKFDIEKIFYEEHDMATQIEKTYKSSIMIGIHGSGLSHVCWMRPGTVMVEIFPYRFDCRDWYERTTNVSAVKYFKYVPKDEEESPGASQAVKDCWNKTPKCEGNCLDLLRDQNIKVNVEKFIELIKNAADQIL</sequence>
<keyword evidence="10" id="KW-1185">Reference proteome</keyword>
<organism evidence="9 10">
    <name type="scientific">Tritrichomonas musculus</name>
    <dbReference type="NCBI Taxonomy" id="1915356"/>
    <lineage>
        <taxon>Eukaryota</taxon>
        <taxon>Metamonada</taxon>
        <taxon>Parabasalia</taxon>
        <taxon>Tritrichomonadida</taxon>
        <taxon>Tritrichomonadidae</taxon>
        <taxon>Tritrichomonas</taxon>
    </lineage>
</organism>
<keyword evidence="5" id="KW-1133">Transmembrane helix</keyword>
<evidence type="ECO:0000256" key="7">
    <source>
        <dbReference type="ARBA" id="ARBA00023180"/>
    </source>
</evidence>
<feature type="domain" description="Glycosyltransferase 61 catalytic" evidence="8">
    <location>
        <begin position="161"/>
        <end position="320"/>
    </location>
</feature>
<comment type="caution">
    <text evidence="9">The sequence shown here is derived from an EMBL/GenBank/DDBJ whole genome shotgun (WGS) entry which is preliminary data.</text>
</comment>
<evidence type="ECO:0000259" key="8">
    <source>
        <dbReference type="Pfam" id="PF04577"/>
    </source>
</evidence>
<dbReference type="Pfam" id="PF04577">
    <property type="entry name" value="Glyco_transf_61"/>
    <property type="match status" value="1"/>
</dbReference>
<accession>A0ABR2KZ97</accession>
<evidence type="ECO:0000256" key="4">
    <source>
        <dbReference type="ARBA" id="ARBA00022692"/>
    </source>
</evidence>
<name>A0ABR2KZ97_9EUKA</name>
<protein>
    <recommendedName>
        <fullName evidence="8">Glycosyltransferase 61 catalytic domain-containing protein</fullName>
    </recommendedName>
</protein>
<keyword evidence="7" id="KW-0325">Glycoprotein</keyword>
<dbReference type="EMBL" id="JAPFFF010000002">
    <property type="protein sequence ID" value="KAK8895757.1"/>
    <property type="molecule type" value="Genomic_DNA"/>
</dbReference>
<dbReference type="PANTHER" id="PTHR20961:SF38">
    <property type="entry name" value="PROTEIN O-LINKED-MANNOSE BETA-1,4-N-ACETYLGLUCOSAMINYLTRANSFERASE 2"/>
    <property type="match status" value="1"/>
</dbReference>
<dbReference type="InterPro" id="IPR007657">
    <property type="entry name" value="Glycosyltransferase_61"/>
</dbReference>
<gene>
    <name evidence="9" type="ORF">M9Y10_013642</name>
</gene>
<evidence type="ECO:0000313" key="10">
    <source>
        <dbReference type="Proteomes" id="UP001470230"/>
    </source>
</evidence>
<evidence type="ECO:0000256" key="1">
    <source>
        <dbReference type="ARBA" id="ARBA00004167"/>
    </source>
</evidence>
<dbReference type="InterPro" id="IPR049625">
    <property type="entry name" value="Glyco_transf_61_cat"/>
</dbReference>
<keyword evidence="6" id="KW-0472">Membrane</keyword>
<dbReference type="PANTHER" id="PTHR20961">
    <property type="entry name" value="GLYCOSYLTRANSFERASE"/>
    <property type="match status" value="1"/>
</dbReference>
<proteinExistence type="predicted"/>